<name>A0A830BY32_9LAMI</name>
<dbReference type="Proteomes" id="UP000653305">
    <property type="component" value="Unassembled WGS sequence"/>
</dbReference>
<sequence length="81" mass="8824">MLGFCFGFSIAGGRSQSTKALKTLAPVGPLNRQRHSTSYCHSVPSDEVRRAVAADFTSARLCFALWIADTGNSPKIEYMNI</sequence>
<accession>A0A830BY32</accession>
<dbReference type="EMBL" id="BMAC01000252">
    <property type="protein sequence ID" value="GFP91706.1"/>
    <property type="molecule type" value="Genomic_DNA"/>
</dbReference>
<comment type="caution">
    <text evidence="1">The sequence shown here is derived from an EMBL/GenBank/DDBJ whole genome shotgun (WGS) entry which is preliminary data.</text>
</comment>
<evidence type="ECO:0000313" key="2">
    <source>
        <dbReference type="Proteomes" id="UP000653305"/>
    </source>
</evidence>
<reference evidence="1" key="1">
    <citation type="submission" date="2020-07" db="EMBL/GenBank/DDBJ databases">
        <title>Ethylene signaling mediates host invasion by parasitic plants.</title>
        <authorList>
            <person name="Yoshida S."/>
        </authorList>
    </citation>
    <scope>NUCLEOTIDE SEQUENCE</scope>
    <source>
        <strain evidence="1">Okayama</strain>
    </source>
</reference>
<dbReference type="AlphaFoldDB" id="A0A830BY32"/>
<gene>
    <name evidence="1" type="ORF">PHJA_001314600</name>
</gene>
<proteinExistence type="predicted"/>
<evidence type="ECO:0000313" key="1">
    <source>
        <dbReference type="EMBL" id="GFP91706.1"/>
    </source>
</evidence>
<organism evidence="1 2">
    <name type="scientific">Phtheirospermum japonicum</name>
    <dbReference type="NCBI Taxonomy" id="374723"/>
    <lineage>
        <taxon>Eukaryota</taxon>
        <taxon>Viridiplantae</taxon>
        <taxon>Streptophyta</taxon>
        <taxon>Embryophyta</taxon>
        <taxon>Tracheophyta</taxon>
        <taxon>Spermatophyta</taxon>
        <taxon>Magnoliopsida</taxon>
        <taxon>eudicotyledons</taxon>
        <taxon>Gunneridae</taxon>
        <taxon>Pentapetalae</taxon>
        <taxon>asterids</taxon>
        <taxon>lamiids</taxon>
        <taxon>Lamiales</taxon>
        <taxon>Orobanchaceae</taxon>
        <taxon>Orobanchaceae incertae sedis</taxon>
        <taxon>Phtheirospermum</taxon>
    </lineage>
</organism>
<keyword evidence="2" id="KW-1185">Reference proteome</keyword>
<protein>
    <submittedName>
        <fullName evidence="1">Uncharacterized protein</fullName>
    </submittedName>
</protein>